<organism evidence="10 11">
    <name type="scientific">Tetraparma gracilis</name>
    <dbReference type="NCBI Taxonomy" id="2962635"/>
    <lineage>
        <taxon>Eukaryota</taxon>
        <taxon>Sar</taxon>
        <taxon>Stramenopiles</taxon>
        <taxon>Ochrophyta</taxon>
        <taxon>Bolidophyceae</taxon>
        <taxon>Parmales</taxon>
        <taxon>Triparmaceae</taxon>
        <taxon>Tetraparma</taxon>
    </lineage>
</organism>
<evidence type="ECO:0000256" key="6">
    <source>
        <dbReference type="PROSITE-ProRule" id="PRU00146"/>
    </source>
</evidence>
<feature type="compositionally biased region" description="Polar residues" evidence="8">
    <location>
        <begin position="1468"/>
        <end position="1477"/>
    </location>
</feature>
<dbReference type="InterPro" id="IPR013637">
    <property type="entry name" value="Lys_sp_deMease-like_dom"/>
</dbReference>
<dbReference type="InterPro" id="IPR011011">
    <property type="entry name" value="Znf_FYVE_PHD"/>
</dbReference>
<keyword evidence="3 6" id="KW-0863">Zinc-finger</keyword>
<keyword evidence="2" id="KW-0479">Metal-binding</keyword>
<evidence type="ECO:0000256" key="4">
    <source>
        <dbReference type="ARBA" id="ARBA00022833"/>
    </source>
</evidence>
<evidence type="ECO:0000256" key="8">
    <source>
        <dbReference type="SAM" id="MobiDB-lite"/>
    </source>
</evidence>
<dbReference type="Pfam" id="PF08429">
    <property type="entry name" value="PLU-1"/>
    <property type="match status" value="1"/>
</dbReference>
<name>A0ABQ6MWA1_9STRA</name>
<dbReference type="SUPFAM" id="SSF57903">
    <property type="entry name" value="FYVE/PHD zinc finger"/>
    <property type="match status" value="2"/>
</dbReference>
<dbReference type="InterPro" id="IPR037869">
    <property type="entry name" value="Spp1/CFP1"/>
</dbReference>
<feature type="region of interest" description="Disordered" evidence="8">
    <location>
        <begin position="1"/>
        <end position="47"/>
    </location>
</feature>
<feature type="compositionally biased region" description="Pro residues" evidence="8">
    <location>
        <begin position="248"/>
        <end position="257"/>
    </location>
</feature>
<feature type="region of interest" description="Disordered" evidence="8">
    <location>
        <begin position="1876"/>
        <end position="1899"/>
    </location>
</feature>
<comment type="caution">
    <text evidence="10">The sequence shown here is derived from an EMBL/GenBank/DDBJ whole genome shotgun (WGS) entry which is preliminary data.</text>
</comment>
<keyword evidence="5" id="KW-0539">Nucleus</keyword>
<dbReference type="InterPro" id="IPR019787">
    <property type="entry name" value="Znf_PHD-finger"/>
</dbReference>
<feature type="region of interest" description="Disordered" evidence="8">
    <location>
        <begin position="872"/>
        <end position="944"/>
    </location>
</feature>
<evidence type="ECO:0000256" key="2">
    <source>
        <dbReference type="ARBA" id="ARBA00022723"/>
    </source>
</evidence>
<feature type="compositionally biased region" description="Basic and acidic residues" evidence="8">
    <location>
        <begin position="1840"/>
        <end position="1857"/>
    </location>
</feature>
<feature type="compositionally biased region" description="Pro residues" evidence="8">
    <location>
        <begin position="1432"/>
        <end position="1459"/>
    </location>
</feature>
<reference evidence="10 11" key="1">
    <citation type="journal article" date="2023" name="Commun. Biol.">
        <title>Genome analysis of Parmales, the sister group of diatoms, reveals the evolutionary specialization of diatoms from phago-mixotrophs to photoautotrophs.</title>
        <authorList>
            <person name="Ban H."/>
            <person name="Sato S."/>
            <person name="Yoshikawa S."/>
            <person name="Yamada K."/>
            <person name="Nakamura Y."/>
            <person name="Ichinomiya M."/>
            <person name="Sato N."/>
            <person name="Blanc-Mathieu R."/>
            <person name="Endo H."/>
            <person name="Kuwata A."/>
            <person name="Ogata H."/>
        </authorList>
    </citation>
    <scope>NUCLEOTIDE SEQUENCE [LARGE SCALE GENOMIC DNA]</scope>
</reference>
<dbReference type="PROSITE" id="PS01359">
    <property type="entry name" value="ZF_PHD_1"/>
    <property type="match status" value="1"/>
</dbReference>
<dbReference type="PANTHER" id="PTHR46174:SF1">
    <property type="entry name" value="CXXC-TYPE ZINC FINGER PROTEIN 1"/>
    <property type="match status" value="1"/>
</dbReference>
<feature type="region of interest" description="Disordered" evidence="8">
    <location>
        <begin position="1831"/>
        <end position="1857"/>
    </location>
</feature>
<keyword evidence="7" id="KW-0175">Coiled coil</keyword>
<dbReference type="CDD" id="cd15560">
    <property type="entry name" value="PHD2_3_BPTF"/>
    <property type="match status" value="1"/>
</dbReference>
<evidence type="ECO:0000256" key="3">
    <source>
        <dbReference type="ARBA" id="ARBA00022771"/>
    </source>
</evidence>
<feature type="region of interest" description="Disordered" evidence="8">
    <location>
        <begin position="1391"/>
        <end position="1477"/>
    </location>
</feature>
<feature type="coiled-coil region" evidence="7">
    <location>
        <begin position="1510"/>
        <end position="1548"/>
    </location>
</feature>
<feature type="compositionally biased region" description="Low complexity" evidence="8">
    <location>
        <begin position="609"/>
        <end position="619"/>
    </location>
</feature>
<evidence type="ECO:0000256" key="1">
    <source>
        <dbReference type="ARBA" id="ARBA00004123"/>
    </source>
</evidence>
<gene>
    <name evidence="10" type="ORF">TeGR_g10371</name>
</gene>
<dbReference type="InterPro" id="IPR019786">
    <property type="entry name" value="Zinc_finger_PHD-type_CS"/>
</dbReference>
<dbReference type="PROSITE" id="PS50016">
    <property type="entry name" value="ZF_PHD_2"/>
    <property type="match status" value="2"/>
</dbReference>
<dbReference type="Gene3D" id="3.30.40.10">
    <property type="entry name" value="Zinc/RING finger domain, C3HC4 (zinc finger)"/>
    <property type="match status" value="2"/>
</dbReference>
<keyword evidence="4" id="KW-0862">Zinc</keyword>
<dbReference type="Pfam" id="PF00628">
    <property type="entry name" value="PHD"/>
    <property type="match status" value="2"/>
</dbReference>
<evidence type="ECO:0000313" key="11">
    <source>
        <dbReference type="Proteomes" id="UP001165060"/>
    </source>
</evidence>
<dbReference type="Proteomes" id="UP001165060">
    <property type="component" value="Unassembled WGS sequence"/>
</dbReference>
<accession>A0ABQ6MWA1</accession>
<feature type="region of interest" description="Disordered" evidence="8">
    <location>
        <begin position="220"/>
        <end position="260"/>
    </location>
</feature>
<dbReference type="InterPro" id="IPR013083">
    <property type="entry name" value="Znf_RING/FYVE/PHD"/>
</dbReference>
<feature type="region of interest" description="Disordered" evidence="8">
    <location>
        <begin position="596"/>
        <end position="638"/>
    </location>
</feature>
<protein>
    <recommendedName>
        <fullName evidence="9">PHD-type domain-containing protein</fullName>
    </recommendedName>
</protein>
<proteinExistence type="predicted"/>
<evidence type="ECO:0000313" key="10">
    <source>
        <dbReference type="EMBL" id="GMI34776.1"/>
    </source>
</evidence>
<sequence>MSKPQIRVGDSHQAALPPPPPKPPQQRSHRKKIVLPPPHRARPSLPPALFLPSGRALAPAAPLWSPRATPAASPTVDQYLLACRNLLLQSEDAPDAGYSFTGDASPFRYLLPEGDPMGCRDGEEGGEEVEVDSDWPVSTCAMTEGGFSSTNSQLVPSESDAPFLEHLSACQNSVPLALFLLSTSFSLGLAGSSSLWRRYYKNKALATAAPIRQLLERQSSSLAGVPPPGNSVTVGTVSPGAYRMPLSADPPPPPPPELAGGSAELRAILAEARAPGEKRGRNTDKSQTKARYASVLADLEALLCDLHPSTDPAHRPTYSTVDSTVRELADLMQSDAGYGQEQTAKARSCMLEALEHLHRARDFVAAVHDAVYEGQDPAGVTVQQLSRLHGRAGKLAVLVPEEPVVGRLLEQCAAWEARLEKALSNQAGKPTLATVHELLLLSANFVVRLRPAARLEVTVAKTLEIARAVHHYMGPIKDYHTTQSLKGLPPSPPPTRIFNLQTARTLLKDAQKTQISFPELKLLSDEVERAGEWYDKGNKASRTKAKLGELQELTQAAGKLHVNFEDVPVFMPHHQLLGVTIFAENWGVEAAEALEKSTNLASPPPPSSPSASPSASAASSDDEDEVSREEMRGGSSPFPLPVKLKRLLRKAEKIKADLPLTAAKTAAWQLPNEATVSSLAASCESWLSSFRSFTSGSSVHTVVELKSLISEGSSIRANLTSEISQLEENYQRCMTWLHLNQSLLALSNISMEVDVAELSSFVPPASILEEAGFKAGGGGAPVSAASSDRERLVALHASCLMASGKCWQVNLREVAAVGKKLRDIAKWTDRCAVVFPNDPIEAESLAIVSEYQKQLMSDTAAADELRRLEELAEQQEEEEEAPVRRLTRNQREEGDEGDEDAKMEDVGDVSDEAEAKEEEKEGDVEMEEAPPAAPAPVVSRASAGSKPSFEEMQVLIDQTASFPVEFAAAVARFKAEKQRIAEWVEESMSFVSALANDESDEFLDPPQLGELDVDPNTARLASLQAIIDNSAKTSVTTSVEQLARFFTDVFAFNKDAEELVSDPLRDYTDETDALARLTATGAELQGRTSQLSVSSHAELAKAFDERVAQWCEKLKKSQENRDGFRAWKEQAGKVTDGPDKRSLNRLTELHEAGASYPREIEVVAKVRDLVESTDEWLERVGTIVSISDAGVEILRRVDIEEVKEIIGQGEKLHVALTEPLKVLRGHLRAARAWAARVVKSGLETGTCPQATLSELEAESENFCVEMPEEMEMLHTATCGYCICRQPYGGFMVGCDGCEEWYHGACLGMTEAQAEKQDKYFCVRCSLVTNYQEGANVGLEVCHKWNNRAELTKQRQLKHSKLQKKWKKEQRDLVKKIAEYENHTQLHAQLVSSGGVPPAAPPPLPAAAEPEAEPEAEPASEQGGDTATTPATSPTPPNFDLPPHPASLPPPPSSAFPPPISAEAAATAPNPNRASGSALTALNFSDSAPLGLQPAAAPPPIPADSTAVKLIKDSKNIQERLQQNVKNCRKRIETNRKEEERLLATNREEDTLTMVLAAFFLEAKRLVWQPRTPENTRLSMPSEKGELSANMKVLMDKANKLGISKYPDVKLLIEKFRECAWCFLAITVMKKKPTHEELHNVIVQSSSIKWTDERAFRLVKSIYTRADIIMERCTRLLKPMPGVTQKFDLQTLRLSVSQSRDIPVYIPNVAQAQACIEDDGYRYCVCGGPSDGRTMLVCEGCEQWYHGDCMRISTPCAEHIDEWVCGSCCQKTGIAYPDYTVLWDSQGAEACASAAAACVRRVKVGPGADAAQPAGEGGEAGEDAEMADAPTFEVLAGTQTGKKDTRAKRSERAKKTGKDLDALENGAVFIKGKVVGSVKEEADEDEEPPPPPIVKAPKGPANLPSRFVPKLTEIWPPFVFDVKIDPSFEQILPEGVIKIDGTPGPKHAEIVAAVRLPDPVGGGARGGKRPRIQSLTVVVNGESFTGDEGGSKRARGVEVDGGVVGAAGVGGGGGAGGY</sequence>
<dbReference type="PANTHER" id="PTHR46174">
    <property type="entry name" value="CXXC-TYPE ZINC FINGER PROTEIN 1"/>
    <property type="match status" value="1"/>
</dbReference>
<comment type="subcellular location">
    <subcellularLocation>
        <location evidence="1">Nucleus</location>
    </subcellularLocation>
</comment>
<feature type="domain" description="PHD-type" evidence="9">
    <location>
        <begin position="1720"/>
        <end position="1770"/>
    </location>
</feature>
<feature type="domain" description="PHD-type" evidence="9">
    <location>
        <begin position="1275"/>
        <end position="1327"/>
    </location>
</feature>
<dbReference type="SMART" id="SM00249">
    <property type="entry name" value="PHD"/>
    <property type="match status" value="2"/>
</dbReference>
<evidence type="ECO:0000256" key="7">
    <source>
        <dbReference type="SAM" id="Coils"/>
    </source>
</evidence>
<keyword evidence="11" id="KW-1185">Reference proteome</keyword>
<dbReference type="EMBL" id="BRYB01000657">
    <property type="protein sequence ID" value="GMI34776.1"/>
    <property type="molecule type" value="Genomic_DNA"/>
</dbReference>
<feature type="compositionally biased region" description="Acidic residues" evidence="8">
    <location>
        <begin position="893"/>
        <end position="928"/>
    </location>
</feature>
<dbReference type="InterPro" id="IPR001965">
    <property type="entry name" value="Znf_PHD"/>
</dbReference>
<evidence type="ECO:0000256" key="5">
    <source>
        <dbReference type="ARBA" id="ARBA00023242"/>
    </source>
</evidence>
<evidence type="ECO:0000259" key="9">
    <source>
        <dbReference type="PROSITE" id="PS50016"/>
    </source>
</evidence>